<organism evidence="4">
    <name type="scientific">Sorogena stoianovitchae</name>
    <name type="common">Ciliate</name>
    <dbReference type="NCBI Taxonomy" id="164621"/>
    <lineage>
        <taxon>Eukaryota</taxon>
        <taxon>Sar</taxon>
        <taxon>Alveolata</taxon>
        <taxon>Ciliophora</taxon>
        <taxon>Intramacronucleata</taxon>
        <taxon>Colpodea</taxon>
        <taxon>Sorogenida</taxon>
        <taxon>Sorogenidae</taxon>
        <taxon>Sorogena</taxon>
    </lineage>
</organism>
<keyword evidence="4" id="KW-0808">Transferase</keyword>
<dbReference type="InterPro" id="IPR008271">
    <property type="entry name" value="Ser/Thr_kinase_AS"/>
</dbReference>
<proteinExistence type="evidence at transcript level"/>
<dbReference type="GO" id="GO:0005524">
    <property type="term" value="F:ATP binding"/>
    <property type="evidence" value="ECO:0007669"/>
    <property type="project" value="UniProtKB-KW"/>
</dbReference>
<evidence type="ECO:0000256" key="2">
    <source>
        <dbReference type="ARBA" id="ARBA00022840"/>
    </source>
</evidence>
<dbReference type="GO" id="GO:0005737">
    <property type="term" value="C:cytoplasm"/>
    <property type="evidence" value="ECO:0007669"/>
    <property type="project" value="TreeGrafter"/>
</dbReference>
<reference evidence="4" key="1">
    <citation type="journal article" date="2001" name="Curr. Biol.">
        <title>The molecular basis of nuclear genetic code change in ciliates.</title>
        <authorList>
            <person name="Lozupone C.A."/>
            <person name="Knight R.D."/>
            <person name="Landweber L.F."/>
        </authorList>
    </citation>
    <scope>NUCLEOTIDE SEQUENCE</scope>
    <source>
        <strain evidence="4">ATCC 50031</strain>
    </source>
</reference>
<dbReference type="PROSITE" id="PS00108">
    <property type="entry name" value="PROTEIN_KINASE_ST"/>
    <property type="match status" value="1"/>
</dbReference>
<dbReference type="PROSITE" id="PS50011">
    <property type="entry name" value="PROTEIN_KINASE_DOM"/>
    <property type="match status" value="1"/>
</dbReference>
<gene>
    <name evidence="4" type="primary">scf3</name>
</gene>
<reference evidence="4" key="2">
    <citation type="journal article" date="2008" name="J. Eukaryot. Microbiol.">
        <title>Differentially expressed genes during fruiting body development in the aggregative ciliate Sorogena stoianovitchae (Ciliophora: Colpodea).</title>
        <authorList>
            <person name="Sugimoto H."/>
            <person name="Endoh H."/>
        </authorList>
    </citation>
    <scope>NUCLEOTIDE SEQUENCE</scope>
    <source>
        <strain evidence="4">ATCC 50031</strain>
    </source>
</reference>
<keyword evidence="4" id="KW-0723">Serine/threonine-protein kinase</keyword>
<dbReference type="GO" id="GO:0004674">
    <property type="term" value="F:protein serine/threonine kinase activity"/>
    <property type="evidence" value="ECO:0007669"/>
    <property type="project" value="UniProtKB-KW"/>
</dbReference>
<keyword evidence="2" id="KW-0067">ATP-binding</keyword>
<dbReference type="InterPro" id="IPR000719">
    <property type="entry name" value="Prot_kinase_dom"/>
</dbReference>
<evidence type="ECO:0000313" key="4">
    <source>
        <dbReference type="EMBL" id="BAG12790.1"/>
    </source>
</evidence>
<dbReference type="GO" id="GO:0035556">
    <property type="term" value="P:intracellular signal transduction"/>
    <property type="evidence" value="ECO:0007669"/>
    <property type="project" value="TreeGrafter"/>
</dbReference>
<evidence type="ECO:0000256" key="1">
    <source>
        <dbReference type="ARBA" id="ARBA00022741"/>
    </source>
</evidence>
<dbReference type="PANTHER" id="PTHR24346:SF30">
    <property type="entry name" value="MATERNAL EMBRYONIC LEUCINE ZIPPER KINASE"/>
    <property type="match status" value="1"/>
</dbReference>
<dbReference type="Pfam" id="PF00069">
    <property type="entry name" value="Pkinase"/>
    <property type="match status" value="1"/>
</dbReference>
<keyword evidence="1" id="KW-0547">Nucleotide-binding</keyword>
<feature type="non-terminal residue" evidence="4">
    <location>
        <position position="1"/>
    </location>
</feature>
<keyword evidence="4" id="KW-0418">Kinase</keyword>
<dbReference type="SMART" id="SM00220">
    <property type="entry name" value="S_TKc"/>
    <property type="match status" value="1"/>
</dbReference>
<accession>B1B3Q9</accession>
<protein>
    <submittedName>
        <fullName evidence="4">Putative serine/threonine protein kinase</fullName>
    </submittedName>
</protein>
<sequence>MHKNKIAHRDIKLENILLDKDYCIKLADFGYSSRMNPRQLFCNPVGTSIYFAPEIHANMAHSGSAADLFAAGIILFTMVTGHMPFSKAVAEDRVYNLFFKGDQKTFWGFHERMMNKKTQNYAFSEDFKDLMSQMFEVNPSKRLSLEEIKSHPWMQGEVCGRDRISQLITPESC</sequence>
<feature type="domain" description="Protein kinase" evidence="3">
    <location>
        <begin position="1"/>
        <end position="154"/>
    </location>
</feature>
<evidence type="ECO:0000259" key="3">
    <source>
        <dbReference type="PROSITE" id="PS50011"/>
    </source>
</evidence>
<dbReference type="SUPFAM" id="SSF56112">
    <property type="entry name" value="Protein kinase-like (PK-like)"/>
    <property type="match status" value="1"/>
</dbReference>
<dbReference type="InterPro" id="IPR011009">
    <property type="entry name" value="Kinase-like_dom_sf"/>
</dbReference>
<dbReference type="Gene3D" id="1.10.510.10">
    <property type="entry name" value="Transferase(Phosphotransferase) domain 1"/>
    <property type="match status" value="1"/>
</dbReference>
<dbReference type="EMBL" id="AB325938">
    <property type="protein sequence ID" value="BAG12790.1"/>
    <property type="molecule type" value="mRNA"/>
</dbReference>
<name>B1B3Q9_SORST</name>
<dbReference type="AlphaFoldDB" id="B1B3Q9"/>
<dbReference type="PANTHER" id="PTHR24346">
    <property type="entry name" value="MAP/MICROTUBULE AFFINITY-REGULATING KINASE"/>
    <property type="match status" value="1"/>
</dbReference>